<dbReference type="InterPro" id="IPR000644">
    <property type="entry name" value="CBS_dom"/>
</dbReference>
<dbReference type="CDD" id="cd17782">
    <property type="entry name" value="CBS_pair_MUG70_2"/>
    <property type="match status" value="1"/>
</dbReference>
<feature type="compositionally biased region" description="Polar residues" evidence="3">
    <location>
        <begin position="381"/>
        <end position="392"/>
    </location>
</feature>
<dbReference type="SMART" id="SM00116">
    <property type="entry name" value="CBS"/>
    <property type="match status" value="4"/>
</dbReference>
<keyword evidence="4" id="KW-0812">Transmembrane</keyword>
<dbReference type="InterPro" id="IPR046342">
    <property type="entry name" value="CBS_dom_sf"/>
</dbReference>
<evidence type="ECO:0000256" key="3">
    <source>
        <dbReference type="SAM" id="MobiDB-lite"/>
    </source>
</evidence>
<evidence type="ECO:0000259" key="6">
    <source>
        <dbReference type="PROSITE" id="PS51745"/>
    </source>
</evidence>
<dbReference type="SUPFAM" id="SSF54631">
    <property type="entry name" value="CBS-domain pair"/>
    <property type="match status" value="2"/>
</dbReference>
<feature type="compositionally biased region" description="Polar residues" evidence="3">
    <location>
        <begin position="617"/>
        <end position="636"/>
    </location>
</feature>
<proteinExistence type="predicted"/>
<dbReference type="EMBL" id="MVBO01000153">
    <property type="protein sequence ID" value="OZJ02422.1"/>
    <property type="molecule type" value="Genomic_DNA"/>
</dbReference>
<keyword evidence="4" id="KW-1133">Transmembrane helix</keyword>
<feature type="domain" description="CBS" evidence="5">
    <location>
        <begin position="233"/>
        <end position="290"/>
    </location>
</feature>
<sequence length="709" mass="78015">MSTTSKRSRGPQDARSEVETTTSRQRQSLRDEQIRKKVEQGLSKRRHTGLRSSKRNPGTVSSLRPAQALTVPESMTVLDAAQMMAAKRADSILVVDEDDHLSGIFTAKDLAYRVVAEGLDARHCIVSEIMTRGPMCVTADTSANDALSLMVQRGFRHLPVCNEEGDIFGLLDITKCLYEAIDKMERAFGSSKKLYDALEGVEREWNNGPVQLMQYMEVLRERMSCPDLSSVLAGSEPVEVTVRTNVRDVAKLMKTHHTTAVLVMESSSLAGIFTSKDIVLRVIAAGLNPETCSVVRVMTPQPDTATPETSIMEALRKMHDGHYLNLPVVDELDQVIGVIDVLKLTWATMEQINSIEGTDTDGGPIWNKFWSSFGEHEATESESVLSDPTSASGLPIHDSSPHTPSPSLMRAASPTPHITFSALANFPEITPNESASVVQEEIRSAVSSSQNKPTRPGINLLEQPTDTFTFKFKSLNGKVHRITARYTSFDALRDLIRQKIFSETSNLSNSFAHVGHDGTLEGAAIVSSPQEEEYRLAIYYEDDEGDQVAMTCDEDLRDSVTLAKKQGLDRVLLFVKDAYARDTEDKAENDFASATQVLAASTLPEIHRPAVDDDQASTKGSSTPIHAGSSTPSPRIQRQRELLTRGNSLQDAKPKKSQSARERERLMDDNPLPFPKEYLLPGAIAFLGVVIIGVFIASRGPPPPPPRRY</sequence>
<dbReference type="PANTHER" id="PTHR48108">
    <property type="entry name" value="CBS DOMAIN-CONTAINING PROTEIN CBSX2, CHLOROPLASTIC"/>
    <property type="match status" value="1"/>
</dbReference>
<dbReference type="Gene3D" id="3.10.580.10">
    <property type="entry name" value="CBS-domain"/>
    <property type="match status" value="2"/>
</dbReference>
<evidence type="ECO:0008006" key="9">
    <source>
        <dbReference type="Google" id="ProtNLM"/>
    </source>
</evidence>
<dbReference type="InterPro" id="IPR051462">
    <property type="entry name" value="CBS_domain-containing"/>
</dbReference>
<dbReference type="Pfam" id="PF00571">
    <property type="entry name" value="CBS"/>
    <property type="match status" value="4"/>
</dbReference>
<dbReference type="OrthoDB" id="418595at2759"/>
<feature type="region of interest" description="Disordered" evidence="3">
    <location>
        <begin position="378"/>
        <end position="412"/>
    </location>
</feature>
<feature type="domain" description="CBS" evidence="5">
    <location>
        <begin position="130"/>
        <end position="186"/>
    </location>
</feature>
<evidence type="ECO:0000256" key="4">
    <source>
        <dbReference type="SAM" id="Phobius"/>
    </source>
</evidence>
<keyword evidence="1" id="KW-0677">Repeat</keyword>
<keyword evidence="4" id="KW-0472">Membrane</keyword>
<evidence type="ECO:0000256" key="2">
    <source>
        <dbReference type="PROSITE-ProRule" id="PRU00703"/>
    </source>
</evidence>
<feature type="compositionally biased region" description="Basic and acidic residues" evidence="3">
    <location>
        <begin position="28"/>
        <end position="39"/>
    </location>
</feature>
<evidence type="ECO:0000256" key="1">
    <source>
        <dbReference type="ARBA" id="ARBA00022737"/>
    </source>
</evidence>
<dbReference type="PROSITE" id="PS51745">
    <property type="entry name" value="PB1"/>
    <property type="match status" value="1"/>
</dbReference>
<dbReference type="Proteomes" id="UP000242875">
    <property type="component" value="Unassembled WGS sequence"/>
</dbReference>
<dbReference type="InterPro" id="IPR053793">
    <property type="entry name" value="PB1-like"/>
</dbReference>
<feature type="compositionally biased region" description="Basic residues" evidence="3">
    <location>
        <begin position="43"/>
        <end position="54"/>
    </location>
</feature>
<dbReference type="SUPFAM" id="SSF54277">
    <property type="entry name" value="CAD &amp; PB1 domains"/>
    <property type="match status" value="1"/>
</dbReference>
<keyword evidence="8" id="KW-1185">Reference proteome</keyword>
<dbReference type="CDD" id="cd17781">
    <property type="entry name" value="CBS_pair_MUG70_1"/>
    <property type="match status" value="1"/>
</dbReference>
<protein>
    <recommendedName>
        <fullName evidence="9">CBS domain-containing protein</fullName>
    </recommendedName>
</protein>
<evidence type="ECO:0000259" key="5">
    <source>
        <dbReference type="PROSITE" id="PS51371"/>
    </source>
</evidence>
<feature type="compositionally biased region" description="Polar residues" evidence="3">
    <location>
        <begin position="55"/>
        <end position="64"/>
    </location>
</feature>
<organism evidence="7 8">
    <name type="scientific">Bifiguratus adelaidae</name>
    <dbReference type="NCBI Taxonomy" id="1938954"/>
    <lineage>
        <taxon>Eukaryota</taxon>
        <taxon>Fungi</taxon>
        <taxon>Fungi incertae sedis</taxon>
        <taxon>Mucoromycota</taxon>
        <taxon>Mucoromycotina</taxon>
        <taxon>Endogonomycetes</taxon>
        <taxon>Endogonales</taxon>
        <taxon>Endogonales incertae sedis</taxon>
        <taxon>Bifiguratus</taxon>
    </lineage>
</organism>
<feature type="region of interest" description="Disordered" evidence="3">
    <location>
        <begin position="1"/>
        <end position="67"/>
    </location>
</feature>
<dbReference type="PANTHER" id="PTHR48108:SF26">
    <property type="entry name" value="CBS DOMAIN-CONTAINING PROTEIN DDB_G0289609"/>
    <property type="match status" value="1"/>
</dbReference>
<name>A0A261XVP2_9FUNG</name>
<accession>A0A261XVP2</accession>
<dbReference type="PROSITE" id="PS51371">
    <property type="entry name" value="CBS"/>
    <property type="match status" value="4"/>
</dbReference>
<feature type="compositionally biased region" description="Basic and acidic residues" evidence="3">
    <location>
        <begin position="659"/>
        <end position="668"/>
    </location>
</feature>
<reference evidence="7 8" key="1">
    <citation type="journal article" date="2017" name="Mycologia">
        <title>Bifiguratus adelaidae, gen. et sp. nov., a new member of Mucoromycotina in endophytic and soil-dwelling habitats.</title>
        <authorList>
            <person name="Torres-Cruz T.J."/>
            <person name="Billingsley Tobias T.L."/>
            <person name="Almatruk M."/>
            <person name="Hesse C."/>
            <person name="Kuske C.R."/>
            <person name="Desiro A."/>
            <person name="Benucci G.M."/>
            <person name="Bonito G."/>
            <person name="Stajich J.E."/>
            <person name="Dunlap C."/>
            <person name="Arnold A.E."/>
            <person name="Porras-Alfaro A."/>
        </authorList>
    </citation>
    <scope>NUCLEOTIDE SEQUENCE [LARGE SCALE GENOMIC DNA]</scope>
    <source>
        <strain evidence="7 8">AZ0501</strain>
    </source>
</reference>
<evidence type="ECO:0000313" key="7">
    <source>
        <dbReference type="EMBL" id="OZJ02422.1"/>
    </source>
</evidence>
<feature type="domain" description="PB1" evidence="6">
    <location>
        <begin position="465"/>
        <end position="576"/>
    </location>
</feature>
<feature type="domain" description="CBS" evidence="5">
    <location>
        <begin position="63"/>
        <end position="121"/>
    </location>
</feature>
<feature type="domain" description="CBS" evidence="5">
    <location>
        <begin position="298"/>
        <end position="355"/>
    </location>
</feature>
<comment type="caution">
    <text evidence="7">The sequence shown here is derived from an EMBL/GenBank/DDBJ whole genome shotgun (WGS) entry which is preliminary data.</text>
</comment>
<feature type="transmembrane region" description="Helical" evidence="4">
    <location>
        <begin position="678"/>
        <end position="698"/>
    </location>
</feature>
<feature type="region of interest" description="Disordered" evidence="3">
    <location>
        <begin position="603"/>
        <end position="672"/>
    </location>
</feature>
<gene>
    <name evidence="7" type="ORF">BZG36_04830</name>
</gene>
<evidence type="ECO:0000313" key="8">
    <source>
        <dbReference type="Proteomes" id="UP000242875"/>
    </source>
</evidence>
<keyword evidence="2" id="KW-0129">CBS domain</keyword>
<dbReference type="AlphaFoldDB" id="A0A261XVP2"/>